<gene>
    <name evidence="1" type="ORF">E1832_01485</name>
</gene>
<dbReference type="Proteomes" id="UP000295301">
    <property type="component" value="Unassembled WGS sequence"/>
</dbReference>
<reference evidence="1 2" key="1">
    <citation type="submission" date="2019-03" db="EMBL/GenBank/DDBJ databases">
        <title>Ruegeria lutea sp. nov., a novel strain, isolated from marine sediment, the Masan Bay, South Korea.</title>
        <authorList>
            <person name="Kim J."/>
            <person name="Kim D.-Y."/>
            <person name="Lee S.-S."/>
        </authorList>
    </citation>
    <scope>NUCLEOTIDE SEQUENCE [LARGE SCALE GENOMIC DNA]</scope>
    <source>
        <strain evidence="1 2">318-1</strain>
    </source>
</reference>
<dbReference type="EMBL" id="SMUV01000036">
    <property type="protein sequence ID" value="TDK52611.1"/>
    <property type="molecule type" value="Genomic_DNA"/>
</dbReference>
<dbReference type="AlphaFoldDB" id="A0A4R5VGK8"/>
<sequence length="313" mass="35838">MKTPRRLYKYRAFSDRTLSSLVEDQLFFADPSTFNDPLDTKPGVEIDLAEDQLETMLIKLIEHRVHGELSAAASTIRYRGPKTRDHIMKLSRRQAEEIISDIRYNATDPDLRLENPVAFLLGQAIQQELLRRYDGGIVSLAERNNCPLMWSHYGDQHRGIAIGYSLPEQASNKIFKVKYGGSSMVAASKVLSMLDGDRGARQAVDDAVLLKKAYDWRYEKEWRLIGRRGAQDSPIELEEVVFGMRCPLAVKYSVVRALEDRPSALKFYEIRRKPDTFLLNRYSLDVDEMLATLPRRSLSLYEALDSLEQDNSS</sequence>
<accession>A0A4R5VGK8</accession>
<dbReference type="RefSeq" id="WP_133357973.1">
    <property type="nucleotide sequence ID" value="NZ_SMUV01000036.1"/>
</dbReference>
<evidence type="ECO:0000313" key="1">
    <source>
        <dbReference type="EMBL" id="TDK52611.1"/>
    </source>
</evidence>
<evidence type="ECO:0000313" key="2">
    <source>
        <dbReference type="Proteomes" id="UP000295301"/>
    </source>
</evidence>
<proteinExistence type="predicted"/>
<protein>
    <submittedName>
        <fullName evidence="1">DUF2971 domain-containing protein</fullName>
    </submittedName>
</protein>
<dbReference type="Pfam" id="PF11185">
    <property type="entry name" value="DUF2971"/>
    <property type="match status" value="1"/>
</dbReference>
<name>A0A4R5VGK8_9RHOB</name>
<organism evidence="1 2">
    <name type="scientific">Antarcticimicrobium luteum</name>
    <dbReference type="NCBI Taxonomy" id="2547397"/>
    <lineage>
        <taxon>Bacteria</taxon>
        <taxon>Pseudomonadati</taxon>
        <taxon>Pseudomonadota</taxon>
        <taxon>Alphaproteobacteria</taxon>
        <taxon>Rhodobacterales</taxon>
        <taxon>Paracoccaceae</taxon>
        <taxon>Antarcticimicrobium</taxon>
    </lineage>
</organism>
<dbReference type="InterPro" id="IPR021352">
    <property type="entry name" value="DUF2971"/>
</dbReference>
<dbReference type="OrthoDB" id="4119964at2"/>
<keyword evidence="2" id="KW-1185">Reference proteome</keyword>
<comment type="caution">
    <text evidence="1">The sequence shown here is derived from an EMBL/GenBank/DDBJ whole genome shotgun (WGS) entry which is preliminary data.</text>
</comment>